<name>A0A316F7H4_9ACTN</name>
<reference evidence="3 4" key="1">
    <citation type="submission" date="2018-05" db="EMBL/GenBank/DDBJ databases">
        <title>Genomic Encyclopedia of Archaeal and Bacterial Type Strains, Phase II (KMG-II): from individual species to whole genera.</title>
        <authorList>
            <person name="Goeker M."/>
        </authorList>
    </citation>
    <scope>NUCLEOTIDE SEQUENCE [LARGE SCALE GENOMIC DNA]</scope>
    <source>
        <strain evidence="3 4">DSM 45184</strain>
    </source>
</reference>
<dbReference type="PANTHER" id="PTHR38593">
    <property type="entry name" value="BLR2558 PROTEIN"/>
    <property type="match status" value="1"/>
</dbReference>
<dbReference type="InterPro" id="IPR025419">
    <property type="entry name" value="DUF4142"/>
</dbReference>
<dbReference type="Gene3D" id="1.20.1260.10">
    <property type="match status" value="1"/>
</dbReference>
<dbReference type="AlphaFoldDB" id="A0A316F7H4"/>
<dbReference type="Pfam" id="PF13628">
    <property type="entry name" value="DUF4142"/>
    <property type="match status" value="1"/>
</dbReference>
<evidence type="ECO:0000313" key="4">
    <source>
        <dbReference type="Proteomes" id="UP000245697"/>
    </source>
</evidence>
<gene>
    <name evidence="3" type="ORF">BC793_11516</name>
</gene>
<keyword evidence="4" id="KW-1185">Reference proteome</keyword>
<protein>
    <submittedName>
        <fullName evidence="3">Putative membrane protein</fullName>
    </submittedName>
</protein>
<evidence type="ECO:0000259" key="2">
    <source>
        <dbReference type="Pfam" id="PF13628"/>
    </source>
</evidence>
<evidence type="ECO:0000313" key="3">
    <source>
        <dbReference type="EMBL" id="PWK41932.1"/>
    </source>
</evidence>
<dbReference type="PANTHER" id="PTHR38593:SF1">
    <property type="entry name" value="BLR2558 PROTEIN"/>
    <property type="match status" value="1"/>
</dbReference>
<feature type="chain" id="PRO_5016460271" evidence="1">
    <location>
        <begin position="26"/>
        <end position="191"/>
    </location>
</feature>
<feature type="domain" description="DUF4142" evidence="2">
    <location>
        <begin position="46"/>
        <end position="176"/>
    </location>
</feature>
<dbReference type="InterPro" id="IPR012347">
    <property type="entry name" value="Ferritin-like"/>
</dbReference>
<feature type="signal peptide" evidence="1">
    <location>
        <begin position="1"/>
        <end position="25"/>
    </location>
</feature>
<dbReference type="Proteomes" id="UP000245697">
    <property type="component" value="Unassembled WGS sequence"/>
</dbReference>
<comment type="caution">
    <text evidence="3">The sequence shown here is derived from an EMBL/GenBank/DDBJ whole genome shotgun (WGS) entry which is preliminary data.</text>
</comment>
<accession>A0A316F7H4</accession>
<sequence length="191" mass="20462">MPFSHKIFTWGVVALIGLSSGPAMASPARPENGRHTAVAARPVSPEAEFLIAVHQGNLAQITAGRLAARKSDNRTVRKLGKRFATYHKKLDVQVKQVAEALGVRLPTEPNSEQLALAEQYLAASGAGFDSLFIDTQLSGYERAAKLARLVLTVSTDPSIGKIVADATPTIEQNRAALTAARDRLAAEQPRQ</sequence>
<dbReference type="RefSeq" id="WP_109598418.1">
    <property type="nucleotide sequence ID" value="NZ_BONA01000056.1"/>
</dbReference>
<evidence type="ECO:0000256" key="1">
    <source>
        <dbReference type="SAM" id="SignalP"/>
    </source>
</evidence>
<organism evidence="3 4">
    <name type="scientific">Actinoplanes xinjiangensis</name>
    <dbReference type="NCBI Taxonomy" id="512350"/>
    <lineage>
        <taxon>Bacteria</taxon>
        <taxon>Bacillati</taxon>
        <taxon>Actinomycetota</taxon>
        <taxon>Actinomycetes</taxon>
        <taxon>Micromonosporales</taxon>
        <taxon>Micromonosporaceae</taxon>
        <taxon>Actinoplanes</taxon>
    </lineage>
</organism>
<proteinExistence type="predicted"/>
<dbReference type="OrthoDB" id="3405189at2"/>
<keyword evidence="1" id="KW-0732">Signal</keyword>
<dbReference type="EMBL" id="QGGR01000015">
    <property type="protein sequence ID" value="PWK41932.1"/>
    <property type="molecule type" value="Genomic_DNA"/>
</dbReference>